<organism evidence="1">
    <name type="scientific">Tanacetum cinerariifolium</name>
    <name type="common">Dalmatian daisy</name>
    <name type="synonym">Chrysanthemum cinerariifolium</name>
    <dbReference type="NCBI Taxonomy" id="118510"/>
    <lineage>
        <taxon>Eukaryota</taxon>
        <taxon>Viridiplantae</taxon>
        <taxon>Streptophyta</taxon>
        <taxon>Embryophyta</taxon>
        <taxon>Tracheophyta</taxon>
        <taxon>Spermatophyta</taxon>
        <taxon>Magnoliopsida</taxon>
        <taxon>eudicotyledons</taxon>
        <taxon>Gunneridae</taxon>
        <taxon>Pentapetalae</taxon>
        <taxon>asterids</taxon>
        <taxon>campanulids</taxon>
        <taxon>Asterales</taxon>
        <taxon>Asteraceae</taxon>
        <taxon>Asteroideae</taxon>
        <taxon>Anthemideae</taxon>
        <taxon>Anthemidinae</taxon>
        <taxon>Tanacetum</taxon>
    </lineage>
</organism>
<gene>
    <name evidence="1" type="ORF">Tci_021066</name>
</gene>
<accession>A0A6L2KI08</accession>
<reference evidence="1" key="1">
    <citation type="journal article" date="2019" name="Sci. Rep.">
        <title>Draft genome of Tanacetum cinerariifolium, the natural source of mosquito coil.</title>
        <authorList>
            <person name="Yamashiro T."/>
            <person name="Shiraishi A."/>
            <person name="Satake H."/>
            <person name="Nakayama K."/>
        </authorList>
    </citation>
    <scope>NUCLEOTIDE SEQUENCE</scope>
</reference>
<name>A0A6L2KI08_TANCI</name>
<dbReference type="EMBL" id="BKCJ010002516">
    <property type="protein sequence ID" value="GEU49088.1"/>
    <property type="molecule type" value="Genomic_DNA"/>
</dbReference>
<comment type="caution">
    <text evidence="1">The sequence shown here is derived from an EMBL/GenBank/DDBJ whole genome shotgun (WGS) entry which is preliminary data.</text>
</comment>
<sequence>MADTIAVARAEAVFLCGAEMTTMVGLPSDHALIEDDECLRDYVLRLEEKLDQPEEEHVRLEAALKKEFEDQQKENRREWQEKFKELQA</sequence>
<protein>
    <submittedName>
        <fullName evidence="1">Uncharacterized protein</fullName>
    </submittedName>
</protein>
<dbReference type="AlphaFoldDB" id="A0A6L2KI08"/>
<evidence type="ECO:0000313" key="1">
    <source>
        <dbReference type="EMBL" id="GEU49088.1"/>
    </source>
</evidence>
<proteinExistence type="predicted"/>